<evidence type="ECO:0000256" key="4">
    <source>
        <dbReference type="SAM" id="MobiDB-lite"/>
    </source>
</evidence>
<feature type="repeat" description="ANK" evidence="3">
    <location>
        <begin position="526"/>
        <end position="558"/>
    </location>
</feature>
<dbReference type="InterPro" id="IPR054471">
    <property type="entry name" value="GPIID_WHD"/>
</dbReference>
<dbReference type="Pfam" id="PF24883">
    <property type="entry name" value="NPHP3_N"/>
    <property type="match status" value="1"/>
</dbReference>
<dbReference type="PROSITE" id="PS50297">
    <property type="entry name" value="ANK_REP_REGION"/>
    <property type="match status" value="11"/>
</dbReference>
<reference evidence="8" key="1">
    <citation type="journal article" date="2023" name="Mol. Phylogenet. Evol.">
        <title>Genome-scale phylogeny and comparative genomics of the fungal order Sordariales.</title>
        <authorList>
            <person name="Hensen N."/>
            <person name="Bonometti L."/>
            <person name="Westerberg I."/>
            <person name="Brannstrom I.O."/>
            <person name="Guillou S."/>
            <person name="Cros-Aarteil S."/>
            <person name="Calhoun S."/>
            <person name="Haridas S."/>
            <person name="Kuo A."/>
            <person name="Mondo S."/>
            <person name="Pangilinan J."/>
            <person name="Riley R."/>
            <person name="LaButti K."/>
            <person name="Andreopoulos B."/>
            <person name="Lipzen A."/>
            <person name="Chen C."/>
            <person name="Yan M."/>
            <person name="Daum C."/>
            <person name="Ng V."/>
            <person name="Clum A."/>
            <person name="Steindorff A."/>
            <person name="Ohm R.A."/>
            <person name="Martin F."/>
            <person name="Silar P."/>
            <person name="Natvig D.O."/>
            <person name="Lalanne C."/>
            <person name="Gautier V."/>
            <person name="Ament-Velasquez S.L."/>
            <person name="Kruys A."/>
            <person name="Hutchinson M.I."/>
            <person name="Powell A.J."/>
            <person name="Barry K."/>
            <person name="Miller A.N."/>
            <person name="Grigoriev I.V."/>
            <person name="Debuchy R."/>
            <person name="Gladieux P."/>
            <person name="Hiltunen Thoren M."/>
            <person name="Johannesson H."/>
        </authorList>
    </citation>
    <scope>NUCLEOTIDE SEQUENCE [LARGE SCALE GENOMIC DNA]</scope>
    <source>
        <strain evidence="8">CBS 340.73</strain>
    </source>
</reference>
<feature type="repeat" description="ANK" evidence="3">
    <location>
        <begin position="459"/>
        <end position="491"/>
    </location>
</feature>
<evidence type="ECO:0000313" key="8">
    <source>
        <dbReference type="Proteomes" id="UP001303473"/>
    </source>
</evidence>
<protein>
    <submittedName>
        <fullName evidence="7">Ankyrin repeat-containing domain protein</fullName>
    </submittedName>
</protein>
<feature type="repeat" description="ANK" evidence="3">
    <location>
        <begin position="626"/>
        <end position="658"/>
    </location>
</feature>
<feature type="repeat" description="ANK" evidence="3">
    <location>
        <begin position="845"/>
        <end position="878"/>
    </location>
</feature>
<keyword evidence="8" id="KW-1185">Reference proteome</keyword>
<sequence length="989" mass="110282">MQKSQDLLESLLKQLSQRRPDIPESVKTLYDRHQSRETRPSFGEVSEALHSVSSLYSRVFIVVDALDEADEYCRARFLPEMFTLQRKYQANIFATSRFIPGIMKRFESASSTSLEIRASKEDIEMYLENQISQSSRLEDWPHLHDEIKASISDAVDGMFLLAQIYLGFVEDKTSPKDIRRAIIQFRRPTPGSSEEQRRQVLDEAYDHAMKRINEQGQDHNRLAIRVLSWVTCAMTPLTTMDLQHALAVEVGATELDKENFPSIEKMVSACAGLVIVDQERNVIRLVHYTTQEYFEQTQERWFPDAETDITRTCVTYLSFDVFVPTESTWEAYQWLQSYPFYRYAACHWGYHACKASTFCHEIIDFATCQAKVQATITILQAFVQIDRGWRDLGGATGLHLVAFFAFREAIDHLAHHFHSLDVLDRNGKTPLIWAIRRGHYGTVKLLLDKGADINRIDKDNETPLQCAVRMQHEYIVKLLLDRGADISEKGVDNWAPVLIAVSYGDEGTVKLLLDRGADIEAFDRYAGATPLEHAAENGSEGIVKLLLDRGANVNPEVRKELPLIQAVRNGHEGIVKLLLDRGADIEVFDRYTGATPLACAAGNGSEGIVKLLIDRGADVNPAWWGAEAPPLVQAIWNGHEGIAKLLLDHGANVEARIRGSTPLFHAVRVHSAGSVRLLLDKGANIEAKDKMDRTPLLSASSESDNGKVIKLLLERGANIEAKDREGRTPLSHAAETSTGDEGFKLLLEGGANIETEDEYGMTPLIHAAGKVMGLHDFEKMLSRSSYSRRRFPFSVTPEANIETEDDNTRLLLLSVRLWTSRRDAVEGRVKLLLEEGADIEKKDENGRTALSHAVSHCFGKGAVRLLLERGANIHTEDKDGRTPLSHAAAQGGSVAEDIETEEKDKTPQSCTASLHASDWEGMVQLLLERGADINTGDKDGRTPLSYAAQEGGKNIAKLLLEGGAKTSTLKIRMAEHLYLMPPNGVGTQQ</sequence>
<dbReference type="PROSITE" id="PS50088">
    <property type="entry name" value="ANK_REPEAT"/>
    <property type="match status" value="12"/>
</dbReference>
<feature type="repeat" description="ANK" evidence="3">
    <location>
        <begin position="558"/>
        <end position="590"/>
    </location>
</feature>
<keyword evidence="1" id="KW-0677">Repeat</keyword>
<feature type="domain" description="GPI inositol-deacylase winged helix" evidence="5">
    <location>
        <begin position="215"/>
        <end position="295"/>
    </location>
</feature>
<dbReference type="Proteomes" id="UP001303473">
    <property type="component" value="Unassembled WGS sequence"/>
</dbReference>
<gene>
    <name evidence="7" type="ORF">QBC46DRAFT_120320</name>
</gene>
<evidence type="ECO:0000259" key="6">
    <source>
        <dbReference type="Pfam" id="PF24883"/>
    </source>
</evidence>
<comment type="caution">
    <text evidence="7">The sequence shown here is derived from an EMBL/GenBank/DDBJ whole genome shotgun (WGS) entry which is preliminary data.</text>
</comment>
<feature type="repeat" description="ANK" evidence="3">
    <location>
        <begin position="725"/>
        <end position="758"/>
    </location>
</feature>
<feature type="repeat" description="ANK" evidence="3">
    <location>
        <begin position="658"/>
        <end position="690"/>
    </location>
</feature>
<dbReference type="AlphaFoldDB" id="A0AAN6N962"/>
<dbReference type="SMART" id="SM00248">
    <property type="entry name" value="ANK"/>
    <property type="match status" value="15"/>
</dbReference>
<name>A0AAN6N962_9PEZI</name>
<dbReference type="PRINTS" id="PR01415">
    <property type="entry name" value="ANKYRIN"/>
</dbReference>
<keyword evidence="2 3" id="KW-0040">ANK repeat</keyword>
<proteinExistence type="predicted"/>
<dbReference type="PANTHER" id="PTHR24189:SF50">
    <property type="entry name" value="ANKYRIN REPEAT AND SOCS BOX PROTEIN 2"/>
    <property type="match status" value="1"/>
</dbReference>
<evidence type="ECO:0000256" key="2">
    <source>
        <dbReference type="ARBA" id="ARBA00023043"/>
    </source>
</evidence>
<dbReference type="Pfam" id="PF22939">
    <property type="entry name" value="WHD_GPIID"/>
    <property type="match status" value="1"/>
</dbReference>
<feature type="domain" description="Nephrocystin 3-like N-terminal" evidence="6">
    <location>
        <begin position="2"/>
        <end position="97"/>
    </location>
</feature>
<dbReference type="InterPro" id="IPR002110">
    <property type="entry name" value="Ankyrin_rpt"/>
</dbReference>
<dbReference type="Pfam" id="PF12796">
    <property type="entry name" value="Ank_2"/>
    <property type="match status" value="6"/>
</dbReference>
<accession>A0AAN6N962</accession>
<evidence type="ECO:0000256" key="1">
    <source>
        <dbReference type="ARBA" id="ARBA00022737"/>
    </source>
</evidence>
<dbReference type="EMBL" id="MU853792">
    <property type="protein sequence ID" value="KAK3940739.1"/>
    <property type="molecule type" value="Genomic_DNA"/>
</dbReference>
<feature type="repeat" description="ANK" evidence="3">
    <location>
        <begin position="492"/>
        <end position="524"/>
    </location>
</feature>
<dbReference type="Pfam" id="PF00023">
    <property type="entry name" value="Ank"/>
    <property type="match status" value="1"/>
</dbReference>
<dbReference type="Gene3D" id="1.25.40.20">
    <property type="entry name" value="Ankyrin repeat-containing domain"/>
    <property type="match status" value="5"/>
</dbReference>
<evidence type="ECO:0000313" key="7">
    <source>
        <dbReference type="EMBL" id="KAK3940739.1"/>
    </source>
</evidence>
<feature type="repeat" description="ANK" evidence="3">
    <location>
        <begin position="939"/>
        <end position="971"/>
    </location>
</feature>
<feature type="repeat" description="ANK" evidence="3">
    <location>
        <begin position="691"/>
        <end position="724"/>
    </location>
</feature>
<dbReference type="InterPro" id="IPR056884">
    <property type="entry name" value="NPHP3-like_N"/>
</dbReference>
<dbReference type="InterPro" id="IPR036770">
    <property type="entry name" value="Ankyrin_rpt-contain_sf"/>
</dbReference>
<organism evidence="7 8">
    <name type="scientific">Diplogelasinospora grovesii</name>
    <dbReference type="NCBI Taxonomy" id="303347"/>
    <lineage>
        <taxon>Eukaryota</taxon>
        <taxon>Fungi</taxon>
        <taxon>Dikarya</taxon>
        <taxon>Ascomycota</taxon>
        <taxon>Pezizomycotina</taxon>
        <taxon>Sordariomycetes</taxon>
        <taxon>Sordariomycetidae</taxon>
        <taxon>Sordariales</taxon>
        <taxon>Diplogelasinosporaceae</taxon>
        <taxon>Diplogelasinospora</taxon>
    </lineage>
</organism>
<dbReference type="SUPFAM" id="SSF48403">
    <property type="entry name" value="Ankyrin repeat"/>
    <property type="match status" value="2"/>
</dbReference>
<evidence type="ECO:0000256" key="3">
    <source>
        <dbReference type="PROSITE-ProRule" id="PRU00023"/>
    </source>
</evidence>
<feature type="region of interest" description="Disordered" evidence="4">
    <location>
        <begin position="874"/>
        <end position="905"/>
    </location>
</feature>
<evidence type="ECO:0000259" key="5">
    <source>
        <dbReference type="Pfam" id="PF22939"/>
    </source>
</evidence>
<dbReference type="InterPro" id="IPR050745">
    <property type="entry name" value="Multifunctional_regulatory"/>
</dbReference>
<feature type="repeat" description="ANK" evidence="3">
    <location>
        <begin position="592"/>
        <end position="620"/>
    </location>
</feature>
<dbReference type="PANTHER" id="PTHR24189">
    <property type="entry name" value="MYOTROPHIN"/>
    <property type="match status" value="1"/>
</dbReference>
<feature type="repeat" description="ANK" evidence="3">
    <location>
        <begin position="426"/>
        <end position="458"/>
    </location>
</feature>